<sequence length="313" mass="34451">MIQELPSLMPKARDAQHLTVLRYFHEVARTGSIREAGENLNVASSAISRQISKLESEVDEVLFERLPRGMKLTAAGEIYSAYVVDSLLALRRLGSEIQQLRNMKRGTVRIAAIEGMIGSFLSPLVSNFRQTFPEVNFQLLVASAADVTTQLLAGTADIGLAFNAPALDKIEYRMRINDPVMAIMAPDYELSSVEQFDLQRVLKGPVAIPITTFGIRNLLDQACRETKVPLVPALETNSIEALRAFAKNGDGISLLHTYAVKKELDSGELIARPIHSKTLTGGTIDLCILSERLLPVAAKEFLTFAEEKLTTVR</sequence>
<protein>
    <submittedName>
        <fullName evidence="6">LysR family transcriptional regulator</fullName>
    </submittedName>
</protein>
<evidence type="ECO:0000256" key="2">
    <source>
        <dbReference type="ARBA" id="ARBA00023015"/>
    </source>
</evidence>
<proteinExistence type="inferred from homology"/>
<dbReference type="PANTHER" id="PTHR30419:SF8">
    <property type="entry name" value="NITROGEN ASSIMILATION TRANSCRIPTIONAL ACTIVATOR-RELATED"/>
    <property type="match status" value="1"/>
</dbReference>
<dbReference type="InterPro" id="IPR050950">
    <property type="entry name" value="HTH-type_LysR_regulators"/>
</dbReference>
<evidence type="ECO:0000256" key="3">
    <source>
        <dbReference type="ARBA" id="ARBA00023125"/>
    </source>
</evidence>
<comment type="caution">
    <text evidence="6">The sequence shown here is derived from an EMBL/GenBank/DDBJ whole genome shotgun (WGS) entry which is preliminary data.</text>
</comment>
<dbReference type="SUPFAM" id="SSF46785">
    <property type="entry name" value="Winged helix' DNA-binding domain"/>
    <property type="match status" value="1"/>
</dbReference>
<dbReference type="Pfam" id="PF00126">
    <property type="entry name" value="HTH_1"/>
    <property type="match status" value="1"/>
</dbReference>
<dbReference type="SUPFAM" id="SSF53850">
    <property type="entry name" value="Periplasmic binding protein-like II"/>
    <property type="match status" value="1"/>
</dbReference>
<name>A0A6L8WBV7_9PROT</name>
<evidence type="ECO:0000256" key="1">
    <source>
        <dbReference type="ARBA" id="ARBA00009437"/>
    </source>
</evidence>
<keyword evidence="4" id="KW-0804">Transcription</keyword>
<organism evidence="6 7">
    <name type="scientific">Sneathiella litorea</name>
    <dbReference type="NCBI Taxonomy" id="2606216"/>
    <lineage>
        <taxon>Bacteria</taxon>
        <taxon>Pseudomonadati</taxon>
        <taxon>Pseudomonadota</taxon>
        <taxon>Alphaproteobacteria</taxon>
        <taxon>Sneathiellales</taxon>
        <taxon>Sneathiellaceae</taxon>
        <taxon>Sneathiella</taxon>
    </lineage>
</organism>
<keyword evidence="2" id="KW-0805">Transcription regulation</keyword>
<dbReference type="Pfam" id="PF03466">
    <property type="entry name" value="LysR_substrate"/>
    <property type="match status" value="1"/>
</dbReference>
<evidence type="ECO:0000259" key="5">
    <source>
        <dbReference type="PROSITE" id="PS50931"/>
    </source>
</evidence>
<dbReference type="PANTHER" id="PTHR30419">
    <property type="entry name" value="HTH-TYPE TRANSCRIPTIONAL REGULATOR YBHD"/>
    <property type="match status" value="1"/>
</dbReference>
<reference evidence="6 7" key="1">
    <citation type="submission" date="2019-12" db="EMBL/GenBank/DDBJ databases">
        <title>Snethiella sp. nov. sp. isolated from sea sand.</title>
        <authorList>
            <person name="Kim J."/>
            <person name="Jeong S.E."/>
            <person name="Jung H.S."/>
            <person name="Jeon C.O."/>
        </authorList>
    </citation>
    <scope>NUCLEOTIDE SEQUENCE [LARGE SCALE GENOMIC DNA]</scope>
    <source>
        <strain evidence="6 7">DP05</strain>
    </source>
</reference>
<dbReference type="Gene3D" id="1.10.10.10">
    <property type="entry name" value="Winged helix-like DNA-binding domain superfamily/Winged helix DNA-binding domain"/>
    <property type="match status" value="1"/>
</dbReference>
<dbReference type="InterPro" id="IPR000847">
    <property type="entry name" value="LysR_HTH_N"/>
</dbReference>
<dbReference type="FunFam" id="1.10.10.10:FF:000001">
    <property type="entry name" value="LysR family transcriptional regulator"/>
    <property type="match status" value="1"/>
</dbReference>
<evidence type="ECO:0000256" key="4">
    <source>
        <dbReference type="ARBA" id="ARBA00023163"/>
    </source>
</evidence>
<dbReference type="AlphaFoldDB" id="A0A6L8WBV7"/>
<dbReference type="Gene3D" id="3.40.190.290">
    <property type="match status" value="1"/>
</dbReference>
<evidence type="ECO:0000313" key="6">
    <source>
        <dbReference type="EMBL" id="MZR31607.1"/>
    </source>
</evidence>
<dbReference type="Proteomes" id="UP000476030">
    <property type="component" value="Unassembled WGS sequence"/>
</dbReference>
<dbReference type="PROSITE" id="PS50931">
    <property type="entry name" value="HTH_LYSR"/>
    <property type="match status" value="1"/>
</dbReference>
<gene>
    <name evidence="6" type="ORF">GQE98_13280</name>
</gene>
<accession>A0A6L8WBV7</accession>
<dbReference type="InterPro" id="IPR036390">
    <property type="entry name" value="WH_DNA-bd_sf"/>
</dbReference>
<feature type="domain" description="HTH lysR-type" evidence="5">
    <location>
        <begin position="18"/>
        <end position="73"/>
    </location>
</feature>
<dbReference type="InterPro" id="IPR005119">
    <property type="entry name" value="LysR_subst-bd"/>
</dbReference>
<dbReference type="GO" id="GO:0003677">
    <property type="term" value="F:DNA binding"/>
    <property type="evidence" value="ECO:0007669"/>
    <property type="project" value="UniProtKB-KW"/>
</dbReference>
<comment type="similarity">
    <text evidence="1">Belongs to the LysR transcriptional regulatory family.</text>
</comment>
<keyword evidence="3" id="KW-0238">DNA-binding</keyword>
<dbReference type="EMBL" id="WTUW01000002">
    <property type="protein sequence ID" value="MZR31607.1"/>
    <property type="molecule type" value="Genomic_DNA"/>
</dbReference>
<dbReference type="GO" id="GO:0005829">
    <property type="term" value="C:cytosol"/>
    <property type="evidence" value="ECO:0007669"/>
    <property type="project" value="TreeGrafter"/>
</dbReference>
<dbReference type="InterPro" id="IPR036388">
    <property type="entry name" value="WH-like_DNA-bd_sf"/>
</dbReference>
<keyword evidence="7" id="KW-1185">Reference proteome</keyword>
<dbReference type="GO" id="GO:0003700">
    <property type="term" value="F:DNA-binding transcription factor activity"/>
    <property type="evidence" value="ECO:0007669"/>
    <property type="project" value="InterPro"/>
</dbReference>
<evidence type="ECO:0000313" key="7">
    <source>
        <dbReference type="Proteomes" id="UP000476030"/>
    </source>
</evidence>